<dbReference type="EMBL" id="JARBDR010000820">
    <property type="protein sequence ID" value="KAJ8305226.1"/>
    <property type="molecule type" value="Genomic_DNA"/>
</dbReference>
<organism evidence="1 2">
    <name type="scientific">Tegillarca granosa</name>
    <name type="common">Malaysian cockle</name>
    <name type="synonym">Anadara granosa</name>
    <dbReference type="NCBI Taxonomy" id="220873"/>
    <lineage>
        <taxon>Eukaryota</taxon>
        <taxon>Metazoa</taxon>
        <taxon>Spiralia</taxon>
        <taxon>Lophotrochozoa</taxon>
        <taxon>Mollusca</taxon>
        <taxon>Bivalvia</taxon>
        <taxon>Autobranchia</taxon>
        <taxon>Pteriomorphia</taxon>
        <taxon>Arcoida</taxon>
        <taxon>Arcoidea</taxon>
        <taxon>Arcidae</taxon>
        <taxon>Tegillarca</taxon>
    </lineage>
</organism>
<comment type="caution">
    <text evidence="1">The sequence shown here is derived from an EMBL/GenBank/DDBJ whole genome shotgun (WGS) entry which is preliminary data.</text>
</comment>
<gene>
    <name evidence="1" type="ORF">KUTeg_017218</name>
</gene>
<evidence type="ECO:0000313" key="1">
    <source>
        <dbReference type="EMBL" id="KAJ8305226.1"/>
    </source>
</evidence>
<sequence length="176" mass="19567">MAAKISYSERDLDIIPEITFCFVENYIKSKKDSSGKKSINKGFKYFSEGYITELKDGCKVTGKCFRSQRKNEEPHSLSVSFDKAQELPEISSAYCSCAIGLSGACGHGRARRCIENIIATNMAYSEGCERIRAKAMQDLSVSGYHSSDITRETTPRTVKSTLYNPVCGDTLDWSIP</sequence>
<proteinExistence type="predicted"/>
<accession>A0ABQ9EJ01</accession>
<dbReference type="Proteomes" id="UP001217089">
    <property type="component" value="Unassembled WGS sequence"/>
</dbReference>
<keyword evidence="2" id="KW-1185">Reference proteome</keyword>
<protein>
    <submittedName>
        <fullName evidence="1">Uncharacterized protein</fullName>
    </submittedName>
</protein>
<reference evidence="1 2" key="1">
    <citation type="submission" date="2022-12" db="EMBL/GenBank/DDBJ databases">
        <title>Chromosome-level genome of Tegillarca granosa.</title>
        <authorList>
            <person name="Kim J."/>
        </authorList>
    </citation>
    <scope>NUCLEOTIDE SEQUENCE [LARGE SCALE GENOMIC DNA]</scope>
    <source>
        <strain evidence="1">Teg-2019</strain>
        <tissue evidence="1">Adductor muscle</tissue>
    </source>
</reference>
<name>A0ABQ9EJ01_TEGGR</name>
<evidence type="ECO:0000313" key="2">
    <source>
        <dbReference type="Proteomes" id="UP001217089"/>
    </source>
</evidence>